<dbReference type="EMBL" id="CP040817">
    <property type="protein sequence ID" value="QYM91707.1"/>
    <property type="molecule type" value="Genomic_DNA"/>
</dbReference>
<reference evidence="1 2" key="1">
    <citation type="submission" date="2019-06" db="EMBL/GenBank/DDBJ databases">
        <title>Complete genome of Dickeya zeae PL65.</title>
        <authorList>
            <person name="Boluk G."/>
            <person name="Arif M."/>
        </authorList>
    </citation>
    <scope>NUCLEOTIDE SEQUENCE [LARGE SCALE GENOMIC DNA]</scope>
    <source>
        <strain evidence="1 2">PL65</strain>
    </source>
</reference>
<keyword evidence="2" id="KW-1185">Reference proteome</keyword>
<accession>A0ABX8VVE4</accession>
<organism evidence="1 2">
    <name type="scientific">Dickeya zeae</name>
    <dbReference type="NCBI Taxonomy" id="204042"/>
    <lineage>
        <taxon>Bacteria</taxon>
        <taxon>Pseudomonadati</taxon>
        <taxon>Pseudomonadota</taxon>
        <taxon>Gammaproteobacteria</taxon>
        <taxon>Enterobacterales</taxon>
        <taxon>Pectobacteriaceae</taxon>
        <taxon>Dickeya</taxon>
    </lineage>
</organism>
<evidence type="ECO:0000313" key="1">
    <source>
        <dbReference type="EMBL" id="QYM91707.1"/>
    </source>
</evidence>
<evidence type="ECO:0000313" key="2">
    <source>
        <dbReference type="Proteomes" id="UP000824976"/>
    </source>
</evidence>
<proteinExistence type="predicted"/>
<protein>
    <submittedName>
        <fullName evidence="1">Type I toxin-antitoxin system SymE family toxin</fullName>
    </submittedName>
</protein>
<dbReference type="Proteomes" id="UP000824976">
    <property type="component" value="Chromosome"/>
</dbReference>
<sequence>MSIDIDIAWQAGDLPELTLTGSALAQAGFTSGALFRISLYRNGLMLTRLDDDTDIAALVAELDGSDTDGADWVSDNGELTLAGDWLTQSGLLTPPFSIEALPGRIILRAEPDVMLA</sequence>
<dbReference type="RefSeq" id="WP_220178127.1">
    <property type="nucleotide sequence ID" value="NZ_CP040817.1"/>
</dbReference>
<gene>
    <name evidence="1" type="ORF">FGI21_07390</name>
</gene>
<name>A0ABX8VVE4_9GAMM</name>